<feature type="compositionally biased region" description="Low complexity" evidence="1">
    <location>
        <begin position="823"/>
        <end position="853"/>
    </location>
</feature>
<feature type="region of interest" description="Disordered" evidence="1">
    <location>
        <begin position="515"/>
        <end position="554"/>
    </location>
</feature>
<feature type="region of interest" description="Disordered" evidence="1">
    <location>
        <begin position="886"/>
        <end position="907"/>
    </location>
</feature>
<proteinExistence type="predicted"/>
<feature type="compositionally biased region" description="Low complexity" evidence="1">
    <location>
        <begin position="32"/>
        <end position="57"/>
    </location>
</feature>
<dbReference type="GO" id="GO:0005737">
    <property type="term" value="C:cytoplasm"/>
    <property type="evidence" value="ECO:0007669"/>
    <property type="project" value="UniProtKB-ARBA"/>
</dbReference>
<reference evidence="3" key="1">
    <citation type="journal article" date="2023" name="PhytoFront">
        <title>Draft Genome Resources of Seven Strains of Tilletia horrida, Causal Agent of Kernel Smut of Rice.</title>
        <authorList>
            <person name="Khanal S."/>
            <person name="Antony Babu S."/>
            <person name="Zhou X.G."/>
        </authorList>
    </citation>
    <scope>NUCLEOTIDE SEQUENCE</scope>
    <source>
        <strain evidence="3">TX3</strain>
    </source>
</reference>
<dbReference type="PROSITE" id="PS50848">
    <property type="entry name" value="START"/>
    <property type="match status" value="1"/>
</dbReference>
<sequence>MAESYEVVERFSQPAVLSTAQQREEEVRKALSAAASTTSTTGAAAPAASATPRPGSSRARERTVSPAPSHRQRQVSNAPSSPASVSAPPVSHTAAAPTPGKTTLSHSQRIANLIQRQYIYFTTLLQEPEPKWKPVTDARGVTVSQLDSIDRNLVVYRAEATFVGVAVWDLFAAISTPGVRKAWEPNADDDHLLEEVRLPEREAGNEPGGALARQQGGNDGAPQMGNNSRSGLSRRTANGPPSQLWHLKQKAAWPVAARDSVLLSTTYRSQDCSSVHHFSFSTSDRGLFSSIPPSTQGTIRSQVDLRGWSIEALNPTTAHVTLIEQSDPKGWTTKSSSIPNAMVNAVAGVGAWAIKYGGPPVVTHLSVGAKQVVAKYEPDKGRYRLEYELNRSFANDSGEPSDNKPNTGIPPVIECELRCDLDLWSPNLDLIIDPPPIHVSVLRRAKLSRNGAGGGLWLTIEHASASLGALNSGDDEDDGMADDVARITVRRGDGITSETGVVLINGARMTVEVEEMDEEATKATLTRSQRSKPKRAPLDTLRQPTSADALESAAPIRISTSPATLVTLSAPVTFEGGMPGSDSKTSFDLDEDISQALAEHVGGTAATAVAADQTSASSLGSKEDATATSPNLTSPPSASAVPATTSRSGSPGSRPKRATSVREANSAVGASDPAKAIAVPGRASPRISDRAQGTLRERDRNRDRDLDSYSMFPTSSTGTTSALSTSLSASSPMMNVLSRINAGSTATSSITNTQASGQLRIASGVEPPSRSPTVDSSMSRTGSGEGGRAGAGAGATAAPTAEGAASDKDKRATTVTGKSNEMSTSKSNASNSKSNDSGNKAVTASTSQSSSAADQLGSGWKWLTKGTWLPSYGAAPVPRDSTSAAAAVLAEDEKRKQEREKAAARAAAKAAAKAKKGKLSLGGGGADSETASMASSTNAAADAKGAAGSSGISGTGEQAAEQGVGGATASAAAAAKNTADAAMAAATHAAANAQTGVLALRNRLAHMQFSLPTLVLTAVIAFLFGSLVRALLSPADFVLLPHYPYDHFDPAGAGASSSSSSSSSGGSAHSAAAGAGRRPNQAQLPGSSHAASAGSGADTQLSRLLQEVLGTFSSSESSDASSSSPEKSVQAQHTYGQEEMEKLLLKALQAGVNAGGHLSQHHQQQRQLHQNQHSAVRNVSWREIKRMIEIKGLMAGWDLVIAVVRR</sequence>
<dbReference type="CDD" id="cd00177">
    <property type="entry name" value="START"/>
    <property type="match status" value="1"/>
</dbReference>
<feature type="compositionally biased region" description="Basic and acidic residues" evidence="1">
    <location>
        <begin position="891"/>
        <end position="903"/>
    </location>
</feature>
<evidence type="ECO:0000313" key="4">
    <source>
        <dbReference type="Proteomes" id="UP001176521"/>
    </source>
</evidence>
<feature type="region of interest" description="Disordered" evidence="1">
    <location>
        <begin position="614"/>
        <end position="728"/>
    </location>
</feature>
<dbReference type="PANTHER" id="PTHR19308">
    <property type="entry name" value="PHOSPHATIDYLCHOLINE TRANSFER PROTEIN"/>
    <property type="match status" value="1"/>
</dbReference>
<feature type="compositionally biased region" description="Gly residues" evidence="1">
    <location>
        <begin position="783"/>
        <end position="793"/>
    </location>
</feature>
<feature type="compositionally biased region" description="Low complexity" evidence="1">
    <location>
        <begin position="714"/>
        <end position="728"/>
    </location>
</feature>
<keyword evidence="4" id="KW-1185">Reference proteome</keyword>
<organism evidence="3 4">
    <name type="scientific">Tilletia horrida</name>
    <dbReference type="NCBI Taxonomy" id="155126"/>
    <lineage>
        <taxon>Eukaryota</taxon>
        <taxon>Fungi</taxon>
        <taxon>Dikarya</taxon>
        <taxon>Basidiomycota</taxon>
        <taxon>Ustilaginomycotina</taxon>
        <taxon>Exobasidiomycetes</taxon>
        <taxon>Tilletiales</taxon>
        <taxon>Tilletiaceae</taxon>
        <taxon>Tilletia</taxon>
    </lineage>
</organism>
<dbReference type="SUPFAM" id="SSF55961">
    <property type="entry name" value="Bet v1-like"/>
    <property type="match status" value="1"/>
</dbReference>
<dbReference type="Gene3D" id="3.30.530.20">
    <property type="match status" value="1"/>
</dbReference>
<feature type="compositionally biased region" description="Polar residues" evidence="1">
    <location>
        <begin position="813"/>
        <end position="822"/>
    </location>
</feature>
<dbReference type="GO" id="GO:0008289">
    <property type="term" value="F:lipid binding"/>
    <property type="evidence" value="ECO:0007669"/>
    <property type="project" value="InterPro"/>
</dbReference>
<dbReference type="InterPro" id="IPR023393">
    <property type="entry name" value="START-like_dom_sf"/>
</dbReference>
<feature type="compositionally biased region" description="Low complexity" evidence="1">
    <location>
        <begin position="75"/>
        <end position="99"/>
    </location>
</feature>
<feature type="region of interest" description="Disordered" evidence="1">
    <location>
        <begin position="1052"/>
        <end position="1096"/>
    </location>
</feature>
<feature type="compositionally biased region" description="Low complexity" evidence="1">
    <location>
        <begin position="1052"/>
        <end position="1076"/>
    </location>
</feature>
<gene>
    <name evidence="3" type="ORF">OC842_002491</name>
</gene>
<feature type="compositionally biased region" description="Polar residues" evidence="1">
    <location>
        <begin position="626"/>
        <end position="637"/>
    </location>
</feature>
<dbReference type="EMBL" id="JAPDMQ010000107">
    <property type="protein sequence ID" value="KAK0534887.1"/>
    <property type="molecule type" value="Genomic_DNA"/>
</dbReference>
<accession>A0AAN6GD63</accession>
<evidence type="ECO:0000313" key="3">
    <source>
        <dbReference type="EMBL" id="KAK0534887.1"/>
    </source>
</evidence>
<feature type="compositionally biased region" description="Polar residues" evidence="1">
    <location>
        <begin position="748"/>
        <end position="757"/>
    </location>
</feature>
<protein>
    <recommendedName>
        <fullName evidence="2">START domain-containing protein</fullName>
    </recommendedName>
</protein>
<feature type="compositionally biased region" description="Low complexity" evidence="1">
    <location>
        <begin position="1114"/>
        <end position="1128"/>
    </location>
</feature>
<feature type="compositionally biased region" description="Low complexity" evidence="1">
    <location>
        <begin position="644"/>
        <end position="653"/>
    </location>
</feature>
<feature type="region of interest" description="Disordered" evidence="1">
    <location>
        <begin position="1114"/>
        <end position="1136"/>
    </location>
</feature>
<feature type="compositionally biased region" description="Low complexity" evidence="1">
    <location>
        <begin position="1086"/>
        <end position="1096"/>
    </location>
</feature>
<feature type="compositionally biased region" description="Low complexity" evidence="1">
    <location>
        <begin position="794"/>
        <end position="804"/>
    </location>
</feature>
<feature type="domain" description="START" evidence="2">
    <location>
        <begin position="103"/>
        <end position="351"/>
    </location>
</feature>
<feature type="compositionally biased region" description="Polar residues" evidence="1">
    <location>
        <begin position="224"/>
        <end position="241"/>
    </location>
</feature>
<dbReference type="PANTHER" id="PTHR19308:SF54">
    <property type="entry name" value="START DOMAIN-CONTAINING PROTEIN"/>
    <property type="match status" value="1"/>
</dbReference>
<dbReference type="InterPro" id="IPR002913">
    <property type="entry name" value="START_lipid-bd_dom"/>
</dbReference>
<evidence type="ECO:0000256" key="1">
    <source>
        <dbReference type="SAM" id="MobiDB-lite"/>
    </source>
</evidence>
<name>A0AAN6GD63_9BASI</name>
<dbReference type="Proteomes" id="UP001176521">
    <property type="component" value="Unassembled WGS sequence"/>
</dbReference>
<dbReference type="InterPro" id="IPR051213">
    <property type="entry name" value="START_lipid_transfer"/>
</dbReference>
<feature type="compositionally biased region" description="Basic and acidic residues" evidence="1">
    <location>
        <begin position="695"/>
        <end position="707"/>
    </location>
</feature>
<feature type="region of interest" description="Disordered" evidence="1">
    <location>
        <begin position="1"/>
        <end position="104"/>
    </location>
</feature>
<feature type="region of interest" description="Disordered" evidence="1">
    <location>
        <begin position="748"/>
        <end position="853"/>
    </location>
</feature>
<evidence type="ECO:0000259" key="2">
    <source>
        <dbReference type="PROSITE" id="PS50848"/>
    </source>
</evidence>
<feature type="region of interest" description="Disordered" evidence="1">
    <location>
        <begin position="201"/>
        <end position="241"/>
    </location>
</feature>
<dbReference type="AlphaFoldDB" id="A0AAN6GD63"/>
<comment type="caution">
    <text evidence="3">The sequence shown here is derived from an EMBL/GenBank/DDBJ whole genome shotgun (WGS) entry which is preliminary data.</text>
</comment>